<keyword evidence="2" id="KW-1185">Reference proteome</keyword>
<comment type="caution">
    <text evidence="1">The sequence shown here is derived from an EMBL/GenBank/DDBJ whole genome shotgun (WGS) entry which is preliminary data.</text>
</comment>
<gene>
    <name evidence="1" type="ORF">HAX54_026802</name>
</gene>
<accession>A0ABS8V4C3</accession>
<proteinExistence type="predicted"/>
<dbReference type="EMBL" id="JACEIK010003259">
    <property type="protein sequence ID" value="MCD9641004.1"/>
    <property type="molecule type" value="Genomic_DNA"/>
</dbReference>
<reference evidence="1 2" key="1">
    <citation type="journal article" date="2021" name="BMC Genomics">
        <title>Datura genome reveals duplications of psychoactive alkaloid biosynthetic genes and high mutation rate following tissue culture.</title>
        <authorList>
            <person name="Rajewski A."/>
            <person name="Carter-House D."/>
            <person name="Stajich J."/>
            <person name="Litt A."/>
        </authorList>
    </citation>
    <scope>NUCLEOTIDE SEQUENCE [LARGE SCALE GENOMIC DNA]</scope>
    <source>
        <strain evidence="1">AR-01</strain>
    </source>
</reference>
<evidence type="ECO:0000313" key="2">
    <source>
        <dbReference type="Proteomes" id="UP000823775"/>
    </source>
</evidence>
<organism evidence="1 2">
    <name type="scientific">Datura stramonium</name>
    <name type="common">Jimsonweed</name>
    <name type="synonym">Common thornapple</name>
    <dbReference type="NCBI Taxonomy" id="4076"/>
    <lineage>
        <taxon>Eukaryota</taxon>
        <taxon>Viridiplantae</taxon>
        <taxon>Streptophyta</taxon>
        <taxon>Embryophyta</taxon>
        <taxon>Tracheophyta</taxon>
        <taxon>Spermatophyta</taxon>
        <taxon>Magnoliopsida</taxon>
        <taxon>eudicotyledons</taxon>
        <taxon>Gunneridae</taxon>
        <taxon>Pentapetalae</taxon>
        <taxon>asterids</taxon>
        <taxon>lamiids</taxon>
        <taxon>Solanales</taxon>
        <taxon>Solanaceae</taxon>
        <taxon>Solanoideae</taxon>
        <taxon>Datureae</taxon>
        <taxon>Datura</taxon>
    </lineage>
</organism>
<dbReference type="Proteomes" id="UP000823775">
    <property type="component" value="Unassembled WGS sequence"/>
</dbReference>
<sequence>MDSTVGVLRSHCLCGDNGCYINEDIVVGSIEISNQELRQENVDVSNGRWRFEQRGAPVMLRKERRGAPHLFRRLDFAILTQLGTEAAKSNSNPRRNNE</sequence>
<evidence type="ECO:0000313" key="1">
    <source>
        <dbReference type="EMBL" id="MCD9641004.1"/>
    </source>
</evidence>
<feature type="non-terminal residue" evidence="1">
    <location>
        <position position="98"/>
    </location>
</feature>
<protein>
    <submittedName>
        <fullName evidence="1">Uncharacterized protein</fullName>
    </submittedName>
</protein>
<name>A0ABS8V4C3_DATST</name>